<accession>W0F353</accession>
<dbReference type="KEGG" id="nso:NIASO_08170"/>
<dbReference type="STRING" id="929713.NIASO_08170"/>
<sequence length="298" mass="33449">MPQITANKPAAVKDIMPVPAQRRSDPGIQPAHKILLQCKLSIGAVDDPFEQEADEMADKVMRLPEQNFVQRKCAQDEREERIQHSALIPFIQKKEFKSTGRANEETPALINETVIKSSLLSKYVGGDKIKAALLNAENFHVIQNYELKEYGDKCNQGNIADIAGGFFCRTVASAKDKGLAGDIFVVQYLKLGYVIHEFMHKLSGVTVKNMLGTFINEGITQYFTDRFLTEGKYDVLKDHNYGDNLACAKKIVSDTSEEMVADAYFKNDMKLINTLKDKLKLSTVTGLKPYFEKGRCLQ</sequence>
<dbReference type="EMBL" id="CP007035">
    <property type="protein sequence ID" value="AHF17462.1"/>
    <property type="molecule type" value="Genomic_DNA"/>
</dbReference>
<dbReference type="eggNOG" id="COG3409">
    <property type="taxonomic scope" value="Bacteria"/>
</dbReference>
<dbReference type="AlphaFoldDB" id="W0F353"/>
<dbReference type="Proteomes" id="UP000003586">
    <property type="component" value="Chromosome"/>
</dbReference>
<proteinExistence type="predicted"/>
<name>W0F353_9BACT</name>
<keyword evidence="2" id="KW-1185">Reference proteome</keyword>
<dbReference type="HOGENOM" id="CLU_933280_0_0_10"/>
<gene>
    <name evidence="1" type="ORF">NIASO_08170</name>
</gene>
<reference evidence="1 2" key="1">
    <citation type="submission" date="2013-12" db="EMBL/GenBank/DDBJ databases">
        <authorList>
            <consortium name="DOE Joint Genome Institute"/>
            <person name="Eisen J."/>
            <person name="Huntemann M."/>
            <person name="Han J."/>
            <person name="Chen A."/>
            <person name="Kyrpides N."/>
            <person name="Mavromatis K."/>
            <person name="Markowitz V."/>
            <person name="Palaniappan K."/>
            <person name="Ivanova N."/>
            <person name="Schaumberg A."/>
            <person name="Pati A."/>
            <person name="Liolios K."/>
            <person name="Nordberg H.P."/>
            <person name="Cantor M.N."/>
            <person name="Hua S.X."/>
            <person name="Woyke T."/>
        </authorList>
    </citation>
    <scope>NUCLEOTIDE SEQUENCE [LARGE SCALE GENOMIC DNA]</scope>
    <source>
        <strain evidence="2">DSM 19437</strain>
    </source>
</reference>
<protein>
    <submittedName>
        <fullName evidence="1">Uncharacterized protein</fullName>
    </submittedName>
</protein>
<evidence type="ECO:0000313" key="2">
    <source>
        <dbReference type="Proteomes" id="UP000003586"/>
    </source>
</evidence>
<evidence type="ECO:0000313" key="1">
    <source>
        <dbReference type="EMBL" id="AHF17462.1"/>
    </source>
</evidence>
<organism evidence="1 2">
    <name type="scientific">Niabella soli DSM 19437</name>
    <dbReference type="NCBI Taxonomy" id="929713"/>
    <lineage>
        <taxon>Bacteria</taxon>
        <taxon>Pseudomonadati</taxon>
        <taxon>Bacteroidota</taxon>
        <taxon>Chitinophagia</taxon>
        <taxon>Chitinophagales</taxon>
        <taxon>Chitinophagaceae</taxon>
        <taxon>Niabella</taxon>
    </lineage>
</organism>